<proteinExistence type="predicted"/>
<evidence type="ECO:0000256" key="1">
    <source>
        <dbReference type="SAM" id="Phobius"/>
    </source>
</evidence>
<organism evidence="2 3">
    <name type="scientific">Kalanchoe fedtschenkoi</name>
    <name type="common">Lavender scallops</name>
    <name type="synonym">South American air plant</name>
    <dbReference type="NCBI Taxonomy" id="63787"/>
    <lineage>
        <taxon>Eukaryota</taxon>
        <taxon>Viridiplantae</taxon>
        <taxon>Streptophyta</taxon>
        <taxon>Embryophyta</taxon>
        <taxon>Tracheophyta</taxon>
        <taxon>Spermatophyta</taxon>
        <taxon>Magnoliopsida</taxon>
        <taxon>eudicotyledons</taxon>
        <taxon>Gunneridae</taxon>
        <taxon>Pentapetalae</taxon>
        <taxon>Saxifragales</taxon>
        <taxon>Crassulaceae</taxon>
        <taxon>Kalanchoe</taxon>
    </lineage>
</organism>
<accession>A0A7N0UW94</accession>
<dbReference type="Proteomes" id="UP000594263">
    <property type="component" value="Unplaced"/>
</dbReference>
<keyword evidence="1" id="KW-0472">Membrane</keyword>
<evidence type="ECO:0000313" key="3">
    <source>
        <dbReference type="Proteomes" id="UP000594263"/>
    </source>
</evidence>
<feature type="transmembrane region" description="Helical" evidence="1">
    <location>
        <begin position="59"/>
        <end position="80"/>
    </location>
</feature>
<keyword evidence="1" id="KW-1133">Transmembrane helix</keyword>
<keyword evidence="1" id="KW-0812">Transmembrane</keyword>
<sequence>MFMRNSADIFGWLFILMGKIVVVVVYSKITCSICSSINLGSKKILTTAFLNLWLLCESYSIFFYLVLFQYFYFLLIILFIF</sequence>
<feature type="transmembrane region" description="Helical" evidence="1">
    <location>
        <begin position="12"/>
        <end position="39"/>
    </location>
</feature>
<dbReference type="AlphaFoldDB" id="A0A7N0UW94"/>
<protein>
    <submittedName>
        <fullName evidence="2">Uncharacterized protein</fullName>
    </submittedName>
</protein>
<dbReference type="EnsemblPlants" id="Kaladp0085s0020.1.v1.1">
    <property type="protein sequence ID" value="Kaladp0085s0020.1.v1.1.CDS.1"/>
    <property type="gene ID" value="Kaladp0085s0020.v1.1"/>
</dbReference>
<name>A0A7N0UW94_KALFE</name>
<evidence type="ECO:0000313" key="2">
    <source>
        <dbReference type="EnsemblPlants" id="Kaladp0085s0020.1.v1.1.CDS.1"/>
    </source>
</evidence>
<keyword evidence="3" id="KW-1185">Reference proteome</keyword>
<reference evidence="2" key="1">
    <citation type="submission" date="2021-01" db="UniProtKB">
        <authorList>
            <consortium name="EnsemblPlants"/>
        </authorList>
    </citation>
    <scope>IDENTIFICATION</scope>
</reference>
<dbReference type="Gramene" id="Kaladp0085s0020.1.v1.1">
    <property type="protein sequence ID" value="Kaladp0085s0020.1.v1.1.CDS.1"/>
    <property type="gene ID" value="Kaladp0085s0020.v1.1"/>
</dbReference>